<dbReference type="Gene3D" id="3.20.20.150">
    <property type="entry name" value="Divalent-metal-dependent TIM barrel enzymes"/>
    <property type="match status" value="1"/>
</dbReference>
<reference evidence="2 3" key="1">
    <citation type="submission" date="2018-10" db="EMBL/GenBank/DDBJ databases">
        <title>Natrarchaeobius chitinivorans gen. nov., sp. nov., and Natrarchaeobius haloalkaliphilus sp. nov., alkaliphilic, chitin-utilizing haloarchaea from hypersaline alkaline lakes.</title>
        <authorList>
            <person name="Sorokin D.Y."/>
            <person name="Elcheninov A.G."/>
            <person name="Kostrikina N.A."/>
            <person name="Bale N.J."/>
            <person name="Sinninghe Damste J.S."/>
            <person name="Khijniak T.V."/>
            <person name="Kublanov I.V."/>
            <person name="Toshchakov S.V."/>
        </authorList>
    </citation>
    <scope>NUCLEOTIDE SEQUENCE [LARGE SCALE GENOMIC DNA]</scope>
    <source>
        <strain evidence="2 3">AArcht4T</strain>
    </source>
</reference>
<keyword evidence="3" id="KW-1185">Reference proteome</keyword>
<comment type="caution">
    <text evidence="2">The sequence shown here is derived from an EMBL/GenBank/DDBJ whole genome shotgun (WGS) entry which is preliminary data.</text>
</comment>
<dbReference type="AlphaFoldDB" id="A0A3N6MKP4"/>
<evidence type="ECO:0000259" key="1">
    <source>
        <dbReference type="Pfam" id="PF01261"/>
    </source>
</evidence>
<dbReference type="InterPro" id="IPR013022">
    <property type="entry name" value="Xyl_isomerase-like_TIM-brl"/>
</dbReference>
<keyword evidence="2" id="KW-0413">Isomerase</keyword>
<dbReference type="InterPro" id="IPR050312">
    <property type="entry name" value="IolE/XylAMocC-like"/>
</dbReference>
<dbReference type="InterPro" id="IPR036237">
    <property type="entry name" value="Xyl_isomerase-like_sf"/>
</dbReference>
<dbReference type="EMBL" id="REGA01000007">
    <property type="protein sequence ID" value="RQG94866.1"/>
    <property type="molecule type" value="Genomic_DNA"/>
</dbReference>
<feature type="domain" description="Xylose isomerase-like TIM barrel" evidence="1">
    <location>
        <begin position="37"/>
        <end position="270"/>
    </location>
</feature>
<organism evidence="2 3">
    <name type="scientific">Natrarchaeobius chitinivorans</name>
    <dbReference type="NCBI Taxonomy" id="1679083"/>
    <lineage>
        <taxon>Archaea</taxon>
        <taxon>Methanobacteriati</taxon>
        <taxon>Methanobacteriota</taxon>
        <taxon>Stenosarchaea group</taxon>
        <taxon>Halobacteria</taxon>
        <taxon>Halobacteriales</taxon>
        <taxon>Natrialbaceae</taxon>
        <taxon>Natrarchaeobius</taxon>
    </lineage>
</organism>
<proteinExistence type="predicted"/>
<accession>A0A3N6MKP4</accession>
<dbReference type="RefSeq" id="WP_124195526.1">
    <property type="nucleotide sequence ID" value="NZ_REGA01000007.1"/>
</dbReference>
<sequence>MSSNDPAVLGSYWTLAGDADPNTDQLWSPWDFRERVETAADAGFSGIGILHPDLERVREQYSLAEMRDILTENGIEHVELEFIDDWFLESDDDRREESDRIRSMLLEAAEALDARHVKVGNIPRTSRPLDQVEEAFVDLCADAEAYDTRIGLEYMAADGNFETLQEAIDLVHSADADNGGIVLDTWHVAKGGANFDDLRDIPREDLLWVELNDGYVDPDMGRTEETTNHRLLPGEGEFDVVGFVEAVSDAGYDGPWGVEVLNAELRTLPMAELYDRGYETTASVLSDAGQ</sequence>
<dbReference type="GO" id="GO:0016853">
    <property type="term" value="F:isomerase activity"/>
    <property type="evidence" value="ECO:0007669"/>
    <property type="project" value="UniProtKB-KW"/>
</dbReference>
<name>A0A3N6MKP4_NATCH</name>
<evidence type="ECO:0000313" key="2">
    <source>
        <dbReference type="EMBL" id="RQG94866.1"/>
    </source>
</evidence>
<dbReference type="SUPFAM" id="SSF51658">
    <property type="entry name" value="Xylose isomerase-like"/>
    <property type="match status" value="1"/>
</dbReference>
<evidence type="ECO:0000313" key="3">
    <source>
        <dbReference type="Proteomes" id="UP000282323"/>
    </source>
</evidence>
<dbReference type="Pfam" id="PF01261">
    <property type="entry name" value="AP_endonuc_2"/>
    <property type="match status" value="1"/>
</dbReference>
<dbReference type="PANTHER" id="PTHR12110:SF48">
    <property type="entry name" value="BLL3656 PROTEIN"/>
    <property type="match status" value="1"/>
</dbReference>
<dbReference type="OrthoDB" id="351260at2157"/>
<gene>
    <name evidence="2" type="ORF">EA473_10230</name>
</gene>
<dbReference type="PANTHER" id="PTHR12110">
    <property type="entry name" value="HYDROXYPYRUVATE ISOMERASE"/>
    <property type="match status" value="1"/>
</dbReference>
<protein>
    <submittedName>
        <fullName evidence="2">Sugar phosphate isomerase/epimerase</fullName>
    </submittedName>
</protein>
<dbReference type="Proteomes" id="UP000282323">
    <property type="component" value="Unassembled WGS sequence"/>
</dbReference>